<gene>
    <name evidence="2" type="ORF">PRELSG_1232900</name>
</gene>
<keyword evidence="3" id="KW-1185">Reference proteome</keyword>
<dbReference type="AlphaFoldDB" id="A0A1J1HDE6"/>
<dbReference type="OrthoDB" id="371552at2759"/>
<accession>A0A1J1HDE6</accession>
<organism evidence="2 3">
    <name type="scientific">Plasmodium relictum</name>
    <dbReference type="NCBI Taxonomy" id="85471"/>
    <lineage>
        <taxon>Eukaryota</taxon>
        <taxon>Sar</taxon>
        <taxon>Alveolata</taxon>
        <taxon>Apicomplexa</taxon>
        <taxon>Aconoidasida</taxon>
        <taxon>Haemosporida</taxon>
        <taxon>Plasmodiidae</taxon>
        <taxon>Plasmodium</taxon>
        <taxon>Plasmodium (Haemamoeba)</taxon>
    </lineage>
</organism>
<dbReference type="RefSeq" id="XP_028534445.1">
    <property type="nucleotide sequence ID" value="XM_028678125.1"/>
</dbReference>
<reference evidence="2 3" key="1">
    <citation type="submission" date="2015-04" db="EMBL/GenBank/DDBJ databases">
        <authorList>
            <consortium name="Pathogen Informatics"/>
        </authorList>
    </citation>
    <scope>NUCLEOTIDE SEQUENCE [LARGE SCALE GENOMIC DNA]</scope>
    <source>
        <strain evidence="2 3">SGS1</strain>
    </source>
</reference>
<feature type="coiled-coil region" evidence="1">
    <location>
        <begin position="88"/>
        <end position="115"/>
    </location>
</feature>
<evidence type="ECO:0000313" key="3">
    <source>
        <dbReference type="Proteomes" id="UP000220158"/>
    </source>
</evidence>
<proteinExistence type="predicted"/>
<dbReference type="Proteomes" id="UP000220158">
    <property type="component" value="Chromosome 12"/>
</dbReference>
<dbReference type="EMBL" id="LN835307">
    <property type="protein sequence ID" value="CRH01445.1"/>
    <property type="molecule type" value="Genomic_DNA"/>
</dbReference>
<protein>
    <submittedName>
        <fullName evidence="2">Uncharacterized protein</fullName>
    </submittedName>
</protein>
<dbReference type="VEuPathDB" id="PlasmoDB:PRELSG_1232900"/>
<keyword evidence="1" id="KW-0175">Coiled coil</keyword>
<dbReference type="OMA" id="DIAQIEM"/>
<dbReference type="GeneID" id="39737573"/>
<sequence length="139" mass="16423">MKNKKVNKLKAEKIDKGKKCKKIKAIVNPHKNNHTMKEKNVNGEIHNLTDNLKDNTYQRTNENINSELDQSIYDESNRNVFEELNDKVNNFVFKKKIYEKNIAQLEEKIQVNELNKLIKTKEIILDMLTIIKNRKLNLS</sequence>
<name>A0A1J1HDE6_PLARL</name>
<evidence type="ECO:0000313" key="2">
    <source>
        <dbReference type="EMBL" id="CRH01445.1"/>
    </source>
</evidence>
<dbReference type="KEGG" id="prel:PRELSG_1232900"/>
<evidence type="ECO:0000256" key="1">
    <source>
        <dbReference type="SAM" id="Coils"/>
    </source>
</evidence>